<dbReference type="GO" id="GO:0055085">
    <property type="term" value="P:transmembrane transport"/>
    <property type="evidence" value="ECO:0007669"/>
    <property type="project" value="InterPro"/>
</dbReference>
<gene>
    <name evidence="3" type="ORF">E3O10_14020</name>
</gene>
<dbReference type="AlphaFoldDB" id="A0A5F0D304"/>
<dbReference type="CDD" id="cd01071">
    <property type="entry name" value="PBP2_PhnD_like"/>
    <property type="match status" value="1"/>
</dbReference>
<dbReference type="Gene3D" id="3.40.190.10">
    <property type="entry name" value="Periplasmic binding protein-like II"/>
    <property type="match status" value="2"/>
</dbReference>
<evidence type="ECO:0000256" key="1">
    <source>
        <dbReference type="ARBA" id="ARBA00007162"/>
    </source>
</evidence>
<organism evidence="3 4">
    <name type="scientific">Cryobacterium luteum</name>
    <dbReference type="NCBI Taxonomy" id="1424661"/>
    <lineage>
        <taxon>Bacteria</taxon>
        <taxon>Bacillati</taxon>
        <taxon>Actinomycetota</taxon>
        <taxon>Actinomycetes</taxon>
        <taxon>Micrococcales</taxon>
        <taxon>Microbacteriaceae</taxon>
        <taxon>Cryobacterium</taxon>
    </lineage>
</organism>
<dbReference type="InterPro" id="IPR005770">
    <property type="entry name" value="PhnD"/>
</dbReference>
<evidence type="ECO:0000256" key="2">
    <source>
        <dbReference type="ARBA" id="ARBA00022729"/>
    </source>
</evidence>
<dbReference type="Pfam" id="PF12974">
    <property type="entry name" value="Phosphonate-bd"/>
    <property type="match status" value="1"/>
</dbReference>
<evidence type="ECO:0000313" key="3">
    <source>
        <dbReference type="EMBL" id="TFB86729.1"/>
    </source>
</evidence>
<accession>A0A5F0D304</accession>
<evidence type="ECO:0000313" key="4">
    <source>
        <dbReference type="Proteomes" id="UP000297654"/>
    </source>
</evidence>
<keyword evidence="2" id="KW-0732">Signal</keyword>
<name>A0A5F0D304_9MICO</name>
<dbReference type="Proteomes" id="UP000297654">
    <property type="component" value="Unassembled WGS sequence"/>
</dbReference>
<dbReference type="EMBL" id="SOFF01000033">
    <property type="protein sequence ID" value="TFB86729.1"/>
    <property type="molecule type" value="Genomic_DNA"/>
</dbReference>
<comment type="caution">
    <text evidence="3">The sequence shown here is derived from an EMBL/GenBank/DDBJ whole genome shotgun (WGS) entry which is preliminary data.</text>
</comment>
<protein>
    <submittedName>
        <fullName evidence="3">Phosphate/phosphite/phosphonate ABC transporter substrate-binding protein</fullName>
    </submittedName>
</protein>
<comment type="similarity">
    <text evidence="1">Belongs to the phosphate/phosphite/phosphonate binding protein family.</text>
</comment>
<dbReference type="PANTHER" id="PTHR35841">
    <property type="entry name" value="PHOSPHONATES-BINDING PERIPLASMIC PROTEIN"/>
    <property type="match status" value="1"/>
</dbReference>
<dbReference type="OrthoDB" id="9764656at2"/>
<sequence length="350" mass="36888">MTRSPARYPGRPCRSGDLLNVSERNAPDPGRFHVAIHSALSRTTSHAAKAAFAAGAAVLLTLNLASCSADTADATGNDTTGVSYAADENTLVFGVVPDSVDTQTNYQPLMDYIEQETGKTVEYHESTDYAALIEAAIAGKIDVASFSGFTYITATNNGAAITPISSIVTKEGEVPGYYSQAIVPADSDITSLEEFAGKKVCFVDPSSTSGYLFPSYNLLEAGVDPVADVTPVFAGKHDVSVQKVGEGKECEVGFAEDSEVAKSDKVKVIGETMVPGAPIVVSDTLPDELKTTLTEILAEVTIDDIIAAGIESADTQAFRDTFFATEPVDDAYYNTIRDICVKTSASQCQG</sequence>
<dbReference type="SUPFAM" id="SSF53850">
    <property type="entry name" value="Periplasmic binding protein-like II"/>
    <property type="match status" value="1"/>
</dbReference>
<dbReference type="NCBIfam" id="TIGR01098">
    <property type="entry name" value="3A0109s03R"/>
    <property type="match status" value="1"/>
</dbReference>
<dbReference type="PANTHER" id="PTHR35841:SF1">
    <property type="entry name" value="PHOSPHONATES-BINDING PERIPLASMIC PROTEIN"/>
    <property type="match status" value="1"/>
</dbReference>
<reference evidence="3 4" key="1">
    <citation type="submission" date="2019-03" db="EMBL/GenBank/DDBJ databases">
        <title>Genomics of glacier-inhabiting Cryobacterium strains.</title>
        <authorList>
            <person name="Liu Q."/>
            <person name="Xin Y.-H."/>
        </authorList>
    </citation>
    <scope>NUCLEOTIDE SEQUENCE [LARGE SCALE GENOMIC DNA]</scope>
    <source>
        <strain evidence="3 4">Hh15</strain>
    </source>
</reference>
<dbReference type="GO" id="GO:0043190">
    <property type="term" value="C:ATP-binding cassette (ABC) transporter complex"/>
    <property type="evidence" value="ECO:0007669"/>
    <property type="project" value="InterPro"/>
</dbReference>
<proteinExistence type="inferred from homology"/>
<keyword evidence="4" id="KW-1185">Reference proteome</keyword>